<evidence type="ECO:0000259" key="2">
    <source>
        <dbReference type="Pfam" id="PF18126"/>
    </source>
</evidence>
<reference evidence="3 4" key="1">
    <citation type="submission" date="2015-08" db="EMBL/GenBank/DDBJ databases">
        <title>Next Generation Sequencing and Analysis of the Genome of Puccinia sorghi L Schw, the Causal Agent of Maize Common Rust.</title>
        <authorList>
            <person name="Rochi L."/>
            <person name="Burguener G."/>
            <person name="Darino M."/>
            <person name="Turjanski A."/>
            <person name="Kreff E."/>
            <person name="Dieguez M.J."/>
            <person name="Sacco F."/>
        </authorList>
    </citation>
    <scope>NUCLEOTIDE SEQUENCE [LARGE SCALE GENOMIC DNA]</scope>
    <source>
        <strain evidence="3 4">RO10H11247</strain>
    </source>
</reference>
<dbReference type="STRING" id="27349.A0A0L6UZZ3"/>
<keyword evidence="4" id="KW-1185">Reference proteome</keyword>
<dbReference type="InterPro" id="IPR037507">
    <property type="entry name" value="Ribosomal_mL59"/>
</dbReference>
<proteinExistence type="predicted"/>
<comment type="caution">
    <text evidence="3">The sequence shown here is derived from an EMBL/GenBank/DDBJ whole genome shotgun (WGS) entry which is preliminary data.</text>
</comment>
<dbReference type="InterPro" id="IPR040922">
    <property type="entry name" value="Ribosomal_mL59_dom"/>
</dbReference>
<dbReference type="Proteomes" id="UP000037035">
    <property type="component" value="Unassembled WGS sequence"/>
</dbReference>
<protein>
    <recommendedName>
        <fullName evidence="2">Large ribosomal subunit protein mL59 domain-containing protein</fullName>
    </recommendedName>
</protein>
<evidence type="ECO:0000313" key="4">
    <source>
        <dbReference type="Proteomes" id="UP000037035"/>
    </source>
</evidence>
<dbReference type="PANTHER" id="PTHR28041">
    <property type="entry name" value="54S RIBOSOMAL PROTEIN L25, MITOCHONDRIAL"/>
    <property type="match status" value="1"/>
</dbReference>
<dbReference type="AlphaFoldDB" id="A0A0L6UZZ3"/>
<dbReference type="VEuPathDB" id="FungiDB:VP01_3044g3"/>
<feature type="domain" description="Large ribosomal subunit protein mL59" evidence="2">
    <location>
        <begin position="50"/>
        <end position="276"/>
    </location>
</feature>
<dbReference type="OrthoDB" id="2504282at2759"/>
<accession>A0A0L6UZZ3</accession>
<organism evidence="3 4">
    <name type="scientific">Puccinia sorghi</name>
    <dbReference type="NCBI Taxonomy" id="27349"/>
    <lineage>
        <taxon>Eukaryota</taxon>
        <taxon>Fungi</taxon>
        <taxon>Dikarya</taxon>
        <taxon>Basidiomycota</taxon>
        <taxon>Pucciniomycotina</taxon>
        <taxon>Pucciniomycetes</taxon>
        <taxon>Pucciniales</taxon>
        <taxon>Pucciniaceae</taxon>
        <taxon>Puccinia</taxon>
    </lineage>
</organism>
<dbReference type="EMBL" id="LAVV01007996">
    <property type="protein sequence ID" value="KNZ54096.1"/>
    <property type="molecule type" value="Genomic_DNA"/>
</dbReference>
<dbReference type="GO" id="GO:0005762">
    <property type="term" value="C:mitochondrial large ribosomal subunit"/>
    <property type="evidence" value="ECO:0007669"/>
    <property type="project" value="InterPro"/>
</dbReference>
<evidence type="ECO:0000256" key="1">
    <source>
        <dbReference type="SAM" id="MobiDB-lite"/>
    </source>
</evidence>
<feature type="region of interest" description="Disordered" evidence="1">
    <location>
        <begin position="199"/>
        <end position="220"/>
    </location>
</feature>
<sequence>MLTTTAPTIRIANSSRLFKQSNQFISPRSILLQTKAAVQQRNKKIRTTRPNSSPNLVKLLQTYTTSTPSPFLPTKFRSDHSNPTIDPAKVRWRAPRLKAQARALLCKQAFHWRILRHIFNLVPDSLDNIKQLQGLPRSTRNLLNQKPNFYDGSLTIDEFRQIQQDPVPKLIELFGGEERLTVKDKRLLGLFQPPKNPVKSSAAILPTSTPTDLDRDPINIPPRYSVPSIIPNAFGPYIGRRKPFKGKIRERNRQSKISEITQKMVKMDDRIQSYRKEWKAVKEKSKPALPF</sequence>
<gene>
    <name evidence="3" type="ORF">VP01_3044g3</name>
</gene>
<evidence type="ECO:0000313" key="3">
    <source>
        <dbReference type="EMBL" id="KNZ54096.1"/>
    </source>
</evidence>
<dbReference type="GO" id="GO:0003735">
    <property type="term" value="F:structural constituent of ribosome"/>
    <property type="evidence" value="ECO:0007669"/>
    <property type="project" value="InterPro"/>
</dbReference>
<dbReference type="PANTHER" id="PTHR28041:SF1">
    <property type="entry name" value="LARGE RIBOSOMAL SUBUNIT PROTEIN ML59"/>
    <property type="match status" value="1"/>
</dbReference>
<dbReference type="Pfam" id="PF18126">
    <property type="entry name" value="Mitoc_mL59"/>
    <property type="match status" value="1"/>
</dbReference>
<name>A0A0L6UZZ3_9BASI</name>